<sequence length="140" mass="15533">MRRRASQPARPGNHRRERLCEAFRLEINEIVRFELDDERVDPVIVHHVALNAAGTAARVYVSSDGGRETNLAVTVRALNEATDFIRQALGQHLGLHRVPTLHFVLDKTLLSASRIEAILDEERSRLDAADALPAADAPSP</sequence>
<dbReference type="PANTHER" id="PTHR33515:SF1">
    <property type="entry name" value="RIBOSOME-BINDING FACTOR A, CHLOROPLASTIC-RELATED"/>
    <property type="match status" value="1"/>
</dbReference>
<keyword evidence="4" id="KW-1185">Reference proteome</keyword>
<dbReference type="Pfam" id="PF02033">
    <property type="entry name" value="RBFA"/>
    <property type="match status" value="1"/>
</dbReference>
<gene>
    <name evidence="2 3" type="primary">rbfA</name>
    <name evidence="3" type="ORF">J8C05_03000</name>
</gene>
<dbReference type="Proteomes" id="UP000677668">
    <property type="component" value="Chromosome 1"/>
</dbReference>
<dbReference type="InterPro" id="IPR023799">
    <property type="entry name" value="RbfA_dom_sf"/>
</dbReference>
<proteinExistence type="inferred from homology"/>
<accession>A0ABX8B1C6</accession>
<dbReference type="HAMAP" id="MF_00003">
    <property type="entry name" value="RbfA"/>
    <property type="match status" value="1"/>
</dbReference>
<organism evidence="3 4">
    <name type="scientific">Chloracidobacterium sp. N</name>
    <dbReference type="NCBI Taxonomy" id="2821540"/>
    <lineage>
        <taxon>Bacteria</taxon>
        <taxon>Pseudomonadati</taxon>
        <taxon>Acidobacteriota</taxon>
        <taxon>Terriglobia</taxon>
        <taxon>Terriglobales</taxon>
        <taxon>Acidobacteriaceae</taxon>
        <taxon>Chloracidobacterium</taxon>
        <taxon>Chloracidobacterium aggregatum</taxon>
    </lineage>
</organism>
<evidence type="ECO:0000313" key="3">
    <source>
        <dbReference type="EMBL" id="QUV94430.1"/>
    </source>
</evidence>
<dbReference type="EMBL" id="CP072642">
    <property type="protein sequence ID" value="QUV94430.1"/>
    <property type="molecule type" value="Genomic_DNA"/>
</dbReference>
<comment type="function">
    <text evidence="2">One of several proteins that assist in the late maturation steps of the functional core of the 30S ribosomal subunit. Associates with free 30S ribosomal subunits (but not with 30S subunits that are part of 70S ribosomes or polysomes). Required for efficient processing of 16S rRNA. May interact with the 5'-terminal helix region of 16S rRNA.</text>
</comment>
<evidence type="ECO:0000256" key="1">
    <source>
        <dbReference type="ARBA" id="ARBA00022517"/>
    </source>
</evidence>
<dbReference type="InterPro" id="IPR000238">
    <property type="entry name" value="RbfA"/>
</dbReference>
<dbReference type="InterPro" id="IPR015946">
    <property type="entry name" value="KH_dom-like_a/b"/>
</dbReference>
<comment type="subunit">
    <text evidence="2">Monomer. Binds 30S ribosomal subunits, but not 50S ribosomal subunits or 70S ribosomes.</text>
</comment>
<dbReference type="SUPFAM" id="SSF89919">
    <property type="entry name" value="Ribosome-binding factor A, RbfA"/>
    <property type="match status" value="1"/>
</dbReference>
<dbReference type="PANTHER" id="PTHR33515">
    <property type="entry name" value="RIBOSOME-BINDING FACTOR A, CHLOROPLASTIC-RELATED"/>
    <property type="match status" value="1"/>
</dbReference>
<evidence type="ECO:0000313" key="4">
    <source>
        <dbReference type="Proteomes" id="UP000677668"/>
    </source>
</evidence>
<dbReference type="RefSeq" id="WP_211422724.1">
    <property type="nucleotide sequence ID" value="NZ_CP072642.1"/>
</dbReference>
<evidence type="ECO:0000256" key="2">
    <source>
        <dbReference type="HAMAP-Rule" id="MF_00003"/>
    </source>
</evidence>
<name>A0ABX8B1C6_9BACT</name>
<comment type="subcellular location">
    <subcellularLocation>
        <location evidence="2">Cytoplasm</location>
    </subcellularLocation>
</comment>
<dbReference type="Gene3D" id="3.30.300.20">
    <property type="match status" value="1"/>
</dbReference>
<protein>
    <recommendedName>
        <fullName evidence="2">Ribosome-binding factor A</fullName>
    </recommendedName>
</protein>
<comment type="similarity">
    <text evidence="2">Belongs to the RbfA family.</text>
</comment>
<keyword evidence="2" id="KW-0963">Cytoplasm</keyword>
<dbReference type="NCBIfam" id="TIGR00082">
    <property type="entry name" value="rbfA"/>
    <property type="match status" value="1"/>
</dbReference>
<keyword evidence="1 2" id="KW-0690">Ribosome biogenesis</keyword>
<reference evidence="3 4" key="1">
    <citation type="submission" date="2021-03" db="EMBL/GenBank/DDBJ databases">
        <title>Genomic and phenotypic characterization of Chloracidobacterium isolates provides evidence for multiple species.</title>
        <authorList>
            <person name="Saini M.K."/>
            <person name="Costas A.M.G."/>
            <person name="Tank M."/>
            <person name="Bryant D.A."/>
        </authorList>
    </citation>
    <scope>NUCLEOTIDE SEQUENCE [LARGE SCALE GENOMIC DNA]</scope>
    <source>
        <strain evidence="3 4">N</strain>
    </source>
</reference>